<name>A0A2S6I8V9_9BACT</name>
<sequence length="59" mass="6878">MPIVIKELVITLKTNEERQPPVTRLRKEARAQAQQQGQDALVREAVEQTLEILNRKNER</sequence>
<evidence type="ECO:0000313" key="1">
    <source>
        <dbReference type="EMBL" id="PPK87923.1"/>
    </source>
</evidence>
<gene>
    <name evidence="1" type="ORF">CLV84_0882</name>
</gene>
<protein>
    <submittedName>
        <fullName evidence="1">Uncharacterized protein</fullName>
    </submittedName>
</protein>
<dbReference type="Pfam" id="PF19265">
    <property type="entry name" value="DUF5908"/>
    <property type="match status" value="1"/>
</dbReference>
<dbReference type="RefSeq" id="WP_104418502.1">
    <property type="nucleotide sequence ID" value="NZ_PTJC01000005.1"/>
</dbReference>
<reference evidence="1 2" key="1">
    <citation type="submission" date="2018-02" db="EMBL/GenBank/DDBJ databases">
        <title>Genomic Encyclopedia of Archaeal and Bacterial Type Strains, Phase II (KMG-II): from individual species to whole genera.</title>
        <authorList>
            <person name="Goeker M."/>
        </authorList>
    </citation>
    <scope>NUCLEOTIDE SEQUENCE [LARGE SCALE GENOMIC DNA]</scope>
    <source>
        <strain evidence="1 2">DSM 29526</strain>
    </source>
</reference>
<keyword evidence="2" id="KW-1185">Reference proteome</keyword>
<comment type="caution">
    <text evidence="1">The sequence shown here is derived from an EMBL/GenBank/DDBJ whole genome shotgun (WGS) entry which is preliminary data.</text>
</comment>
<evidence type="ECO:0000313" key="2">
    <source>
        <dbReference type="Proteomes" id="UP000237662"/>
    </source>
</evidence>
<dbReference type="Proteomes" id="UP000237662">
    <property type="component" value="Unassembled WGS sequence"/>
</dbReference>
<proteinExistence type="predicted"/>
<dbReference type="InterPro" id="IPR045459">
    <property type="entry name" value="DUF5908"/>
</dbReference>
<accession>A0A2S6I8V9</accession>
<dbReference type="AlphaFoldDB" id="A0A2S6I8V9"/>
<dbReference type="EMBL" id="PTJC01000005">
    <property type="protein sequence ID" value="PPK87923.1"/>
    <property type="molecule type" value="Genomic_DNA"/>
</dbReference>
<organism evidence="1 2">
    <name type="scientific">Neolewinella xylanilytica</name>
    <dbReference type="NCBI Taxonomy" id="1514080"/>
    <lineage>
        <taxon>Bacteria</taxon>
        <taxon>Pseudomonadati</taxon>
        <taxon>Bacteroidota</taxon>
        <taxon>Saprospiria</taxon>
        <taxon>Saprospirales</taxon>
        <taxon>Lewinellaceae</taxon>
        <taxon>Neolewinella</taxon>
    </lineage>
</organism>